<keyword evidence="4" id="KW-1185">Reference proteome</keyword>
<evidence type="ECO:0000313" key="3">
    <source>
        <dbReference type="EMBL" id="KAK2549177.1"/>
    </source>
</evidence>
<feature type="transmembrane region" description="Helical" evidence="1">
    <location>
        <begin position="223"/>
        <end position="243"/>
    </location>
</feature>
<dbReference type="Proteomes" id="UP001249851">
    <property type="component" value="Unassembled WGS sequence"/>
</dbReference>
<evidence type="ECO:0000313" key="4">
    <source>
        <dbReference type="Proteomes" id="UP001249851"/>
    </source>
</evidence>
<dbReference type="Pfam" id="PF24633">
    <property type="entry name" value="DUF7630"/>
    <property type="match status" value="1"/>
</dbReference>
<feature type="transmembrane region" description="Helical" evidence="1">
    <location>
        <begin position="392"/>
        <end position="413"/>
    </location>
</feature>
<dbReference type="PANTHER" id="PTHR11319:SF35">
    <property type="entry name" value="OUTER MEMBRANE PROTEIN PMPC-RELATED"/>
    <property type="match status" value="1"/>
</dbReference>
<organism evidence="3 4">
    <name type="scientific">Acropora cervicornis</name>
    <name type="common">Staghorn coral</name>
    <dbReference type="NCBI Taxonomy" id="6130"/>
    <lineage>
        <taxon>Eukaryota</taxon>
        <taxon>Metazoa</taxon>
        <taxon>Cnidaria</taxon>
        <taxon>Anthozoa</taxon>
        <taxon>Hexacorallia</taxon>
        <taxon>Scleractinia</taxon>
        <taxon>Astrocoeniina</taxon>
        <taxon>Acroporidae</taxon>
        <taxon>Acropora</taxon>
    </lineage>
</organism>
<sequence length="756" mass="85343">GYYSDSLAYVNKSCKRCPNGTFVHLNDAPGKSLSECKTCPNGTKKGLFAGFRACHCQDGFFRRHMFSGCEPCARFDGFACENESFSLSSGHWWKWDNETTKKLFMSFRQDLSKNLPAKNLSVIEYPYPLPQSYKCPRPESCLGGMESNCNEGYQGPLCEVCGHGYYKQLKTCKKCPSKSWMVGQLCIIAAVIIVIAVVVVWRSKKQMKKKASRRLGDLILSKTKIVIGFYQVTFGVVEAFAFIKWPDSLTFIGKYSEMLQLNVLQIAPVHCLYPNLRVDAFGRLYAILSINAAIITLGFVVYSIRKVLITRKAFESQEDKVRKILETKQMTYRAVFFFLYVTYLSTCSKTASVLPLACRTLCYMENENDCDAFLRADFTINCSHQEFRRSVIVAYCSVLYIILLPTASLLILWRYRKTLKTSGGEDEDESTYSQSPAVITGLRFLFENYTSKAWYWEFVETTRKVILTSGIILLKEDTRTYVGMACTMSGVYAMMFAFKKPIRDPSENALMMCALAVTFFNLLIGAVSRIPTEGVLLSEDAYMDHGLFTVVVIGANVLYIIFICDFYKKWRENPQWSFSCCLALLLPLNDLQQDILGMTGKNMLKEQLKTGIIDMPSVTGVLKDTGAVAFDLSSIEERPKQTIVSISDETETDKEMDENADKGAFNIRGEKSHLPQGDLKKGVPVITGKKVLKRQMKTGRFNMPSVSGALKKGGERSVQQASWCTENRAITLIVHLLPQHGPIHGNFVEVWEQTFQ</sequence>
<feature type="transmembrane region" description="Helical" evidence="1">
    <location>
        <begin position="330"/>
        <end position="346"/>
    </location>
</feature>
<dbReference type="SMART" id="SM01411">
    <property type="entry name" value="Ephrin_rec_like"/>
    <property type="match status" value="2"/>
</dbReference>
<gene>
    <name evidence="3" type="ORF">P5673_030392</name>
</gene>
<feature type="transmembrane region" description="Helical" evidence="1">
    <location>
        <begin position="180"/>
        <end position="202"/>
    </location>
</feature>
<name>A0AAD9PU75_ACRCE</name>
<dbReference type="InterPro" id="IPR056047">
    <property type="entry name" value="CRMPA-like_DUF7630"/>
</dbReference>
<feature type="transmembrane region" description="Helical" evidence="1">
    <location>
        <begin position="547"/>
        <end position="567"/>
    </location>
</feature>
<protein>
    <recommendedName>
        <fullName evidence="2">DUF7630 domain-containing protein</fullName>
    </recommendedName>
</protein>
<keyword evidence="1" id="KW-0812">Transmembrane</keyword>
<feature type="transmembrane region" description="Helical" evidence="1">
    <location>
        <begin position="510"/>
        <end position="527"/>
    </location>
</feature>
<feature type="domain" description="DUF7630" evidence="2">
    <location>
        <begin position="134"/>
        <end position="175"/>
    </location>
</feature>
<evidence type="ECO:0000256" key="1">
    <source>
        <dbReference type="SAM" id="Phobius"/>
    </source>
</evidence>
<evidence type="ECO:0000259" key="2">
    <source>
        <dbReference type="Pfam" id="PF24633"/>
    </source>
</evidence>
<feature type="non-terminal residue" evidence="3">
    <location>
        <position position="756"/>
    </location>
</feature>
<dbReference type="PANTHER" id="PTHR11319">
    <property type="entry name" value="G PROTEIN-COUPLED RECEPTOR-RELATED"/>
    <property type="match status" value="1"/>
</dbReference>
<feature type="transmembrane region" description="Helical" evidence="1">
    <location>
        <begin position="284"/>
        <end position="304"/>
    </location>
</feature>
<reference evidence="3" key="2">
    <citation type="journal article" date="2023" name="Science">
        <title>Genomic signatures of disease resistance in endangered staghorn corals.</title>
        <authorList>
            <person name="Vollmer S.V."/>
            <person name="Selwyn J.D."/>
            <person name="Despard B.A."/>
            <person name="Roesel C.L."/>
        </authorList>
    </citation>
    <scope>NUCLEOTIDE SEQUENCE</scope>
    <source>
        <strain evidence="3">K2</strain>
    </source>
</reference>
<dbReference type="AlphaFoldDB" id="A0AAD9PU75"/>
<keyword evidence="1" id="KW-1133">Transmembrane helix</keyword>
<reference evidence="3" key="1">
    <citation type="journal article" date="2023" name="G3 (Bethesda)">
        <title>Whole genome assembly and annotation of the endangered Caribbean coral Acropora cervicornis.</title>
        <authorList>
            <person name="Selwyn J.D."/>
            <person name="Vollmer S.V."/>
        </authorList>
    </citation>
    <scope>NUCLEOTIDE SEQUENCE</scope>
    <source>
        <strain evidence="3">K2</strain>
    </source>
</reference>
<dbReference type="Gene3D" id="2.10.50.10">
    <property type="entry name" value="Tumor Necrosis Factor Receptor, subunit A, domain 2"/>
    <property type="match status" value="1"/>
</dbReference>
<keyword evidence="1" id="KW-0472">Membrane</keyword>
<comment type="caution">
    <text evidence="3">The sequence shown here is derived from an EMBL/GenBank/DDBJ whole genome shotgun (WGS) entry which is preliminary data.</text>
</comment>
<dbReference type="EMBL" id="JARQWQ010000130">
    <property type="protein sequence ID" value="KAK2549177.1"/>
    <property type="molecule type" value="Genomic_DNA"/>
</dbReference>
<proteinExistence type="predicted"/>
<accession>A0AAD9PU75</accession>